<feature type="compositionally biased region" description="Basic and acidic residues" evidence="2">
    <location>
        <begin position="290"/>
        <end position="340"/>
    </location>
</feature>
<dbReference type="HOGENOM" id="CLU_040291_0_0_1"/>
<accession>A0A015K4A3</accession>
<sequence>MSDGYYQCSVSVGAKGGGAAHARYVGRTGEFEHRSKTEKLEAVVEGNLPAWARTADYFFQQADKYEREKGTTYRDVEFALPRQLNPEQRLALANDFRERLLGDRHAFIMGLHTPVSQFDGQEQPHAHLAFSERMNDGVARDPDEYFKRYNAKNPEKGGCKKLAGGSKEALDETRKLWEEVANEHLERAGLDVRLDRRSLKERGIIRTVPPEQHWGPGFVAKLTPDEKAEIQRKRDLQKEVDQIQLRENAQPWDLAAELAEVNRRAEILTRPERKLPGFGKMPTQQEMAAEIREMREQHEKKQREKAAQAEKEKQAEIEAKANAVPDRHAENEKAQEKKSEQITAASPGTPPLEKTRTVTAEELEKEPISEADQAAAQKTMDVHLDDYEQQQEQEQGLAPGM</sequence>
<dbReference type="InterPro" id="IPR005053">
    <property type="entry name" value="MobA_MobL"/>
</dbReference>
<evidence type="ECO:0000313" key="4">
    <source>
        <dbReference type="EMBL" id="EXX76592.1"/>
    </source>
</evidence>
<evidence type="ECO:0000259" key="3">
    <source>
        <dbReference type="Pfam" id="PF03389"/>
    </source>
</evidence>
<keyword evidence="5" id="KW-1185">Reference proteome</keyword>
<feature type="region of interest" description="Disordered" evidence="2">
    <location>
        <begin position="290"/>
        <end position="401"/>
    </location>
</feature>
<dbReference type="AlphaFoldDB" id="A0A015K4A3"/>
<comment type="caution">
    <text evidence="4">The sequence shown here is derived from an EMBL/GenBank/DDBJ whole genome shotgun (WGS) entry which is preliminary data.</text>
</comment>
<organism evidence="4 5">
    <name type="scientific">Rhizophagus irregularis (strain DAOM 197198w)</name>
    <name type="common">Glomus intraradices</name>
    <dbReference type="NCBI Taxonomy" id="1432141"/>
    <lineage>
        <taxon>Eukaryota</taxon>
        <taxon>Fungi</taxon>
        <taxon>Fungi incertae sedis</taxon>
        <taxon>Mucoromycota</taxon>
        <taxon>Glomeromycotina</taxon>
        <taxon>Glomeromycetes</taxon>
        <taxon>Glomerales</taxon>
        <taxon>Glomeraceae</taxon>
        <taxon>Rhizophagus</taxon>
    </lineage>
</organism>
<dbReference type="Proteomes" id="UP000022910">
    <property type="component" value="Unassembled WGS sequence"/>
</dbReference>
<evidence type="ECO:0000256" key="2">
    <source>
        <dbReference type="SAM" id="MobiDB-lite"/>
    </source>
</evidence>
<reference evidence="4 5" key="1">
    <citation type="submission" date="2014-02" db="EMBL/GenBank/DDBJ databases">
        <title>Single nucleus genome sequencing reveals high similarity among nuclei of an endomycorrhizal fungus.</title>
        <authorList>
            <person name="Lin K."/>
            <person name="Geurts R."/>
            <person name="Zhang Z."/>
            <person name="Limpens E."/>
            <person name="Saunders D.G."/>
            <person name="Mu D."/>
            <person name="Pang E."/>
            <person name="Cao H."/>
            <person name="Cha H."/>
            <person name="Lin T."/>
            <person name="Zhou Q."/>
            <person name="Shang Y."/>
            <person name="Li Y."/>
            <person name="Ivanov S."/>
            <person name="Sharma T."/>
            <person name="Velzen R.V."/>
            <person name="Ruijter N.D."/>
            <person name="Aanen D.K."/>
            <person name="Win J."/>
            <person name="Kamoun S."/>
            <person name="Bisseling T."/>
            <person name="Huang S."/>
        </authorList>
    </citation>
    <scope>NUCLEOTIDE SEQUENCE [LARGE SCALE GENOMIC DNA]</scope>
    <source>
        <strain evidence="5">DAOM197198w</strain>
    </source>
</reference>
<dbReference type="STRING" id="1432141.A0A015K4A3"/>
<evidence type="ECO:0000313" key="5">
    <source>
        <dbReference type="Proteomes" id="UP000022910"/>
    </source>
</evidence>
<gene>
    <name evidence="4" type="ORF">RirG_031750</name>
</gene>
<protein>
    <recommendedName>
        <fullName evidence="3">MobA/MobL protein domain-containing protein</fullName>
    </recommendedName>
</protein>
<name>A0A015K4A3_RHIIW</name>
<dbReference type="EMBL" id="JEMT01012037">
    <property type="protein sequence ID" value="EXX76592.1"/>
    <property type="molecule type" value="Genomic_DNA"/>
</dbReference>
<proteinExistence type="predicted"/>
<evidence type="ECO:0000256" key="1">
    <source>
        <dbReference type="ARBA" id="ARBA00022971"/>
    </source>
</evidence>
<dbReference type="Pfam" id="PF03389">
    <property type="entry name" value="MobA_MobL"/>
    <property type="match status" value="1"/>
</dbReference>
<dbReference type="Gene3D" id="3.30.930.30">
    <property type="match status" value="1"/>
</dbReference>
<feature type="domain" description="MobA/MobL protein" evidence="3">
    <location>
        <begin position="22"/>
        <end position="216"/>
    </location>
</feature>
<keyword evidence="1" id="KW-0184">Conjugation</keyword>